<evidence type="ECO:0000313" key="3">
    <source>
        <dbReference type="Proteomes" id="UP000616779"/>
    </source>
</evidence>
<feature type="compositionally biased region" description="Basic and acidic residues" evidence="1">
    <location>
        <begin position="7"/>
        <end position="17"/>
    </location>
</feature>
<name>A0ABX1XW67_9BACL</name>
<dbReference type="InterPro" id="IPR025100">
    <property type="entry name" value="DUF4025"/>
</dbReference>
<comment type="caution">
    <text evidence="2">The sequence shown here is derived from an EMBL/GenBank/DDBJ whole genome shotgun (WGS) entry which is preliminary data.</text>
</comment>
<keyword evidence="3" id="KW-1185">Reference proteome</keyword>
<dbReference type="Pfam" id="PF13217">
    <property type="entry name" value="DUF4025"/>
    <property type="match status" value="1"/>
</dbReference>
<evidence type="ECO:0000313" key="2">
    <source>
        <dbReference type="EMBL" id="NOU72808.1"/>
    </source>
</evidence>
<dbReference type="EMBL" id="WHOA01000099">
    <property type="protein sequence ID" value="NOU72808.1"/>
    <property type="molecule type" value="Genomic_DNA"/>
</dbReference>
<evidence type="ECO:0000256" key="1">
    <source>
        <dbReference type="SAM" id="MobiDB-lite"/>
    </source>
</evidence>
<organism evidence="2 3">
    <name type="scientific">Paenibacillus phytorum</name>
    <dbReference type="NCBI Taxonomy" id="2654977"/>
    <lineage>
        <taxon>Bacteria</taxon>
        <taxon>Bacillati</taxon>
        <taxon>Bacillota</taxon>
        <taxon>Bacilli</taxon>
        <taxon>Bacillales</taxon>
        <taxon>Paenibacillaceae</taxon>
        <taxon>Paenibacillus</taxon>
    </lineage>
</organism>
<proteinExistence type="predicted"/>
<sequence>MEVSAVKNEKESRDKQLEGSSLTHEQLSDVYAAGTSDGIHQLAEGKVKITDEPFDSGQK</sequence>
<reference evidence="2 3" key="1">
    <citation type="submission" date="2019-10" db="EMBL/GenBank/DDBJ databases">
        <title>Description of Paenibacillus terrestris sp. nov.</title>
        <authorList>
            <person name="Carlier A."/>
            <person name="Qi S."/>
        </authorList>
    </citation>
    <scope>NUCLEOTIDE SEQUENCE [LARGE SCALE GENOMIC DNA]</scope>
    <source>
        <strain evidence="2 3">LMG 31458</strain>
    </source>
</reference>
<gene>
    <name evidence="2" type="ORF">GC098_15485</name>
</gene>
<accession>A0ABX1XW67</accession>
<feature type="region of interest" description="Disordered" evidence="1">
    <location>
        <begin position="1"/>
        <end position="29"/>
    </location>
</feature>
<dbReference type="Proteomes" id="UP000616779">
    <property type="component" value="Unassembled WGS sequence"/>
</dbReference>
<protein>
    <submittedName>
        <fullName evidence="2">DUF4025 domain-containing protein</fullName>
    </submittedName>
</protein>